<feature type="compositionally biased region" description="Polar residues" evidence="3">
    <location>
        <begin position="1"/>
        <end position="10"/>
    </location>
</feature>
<evidence type="ECO:0000313" key="4">
    <source>
        <dbReference type="EMBL" id="CAI8608602.1"/>
    </source>
</evidence>
<dbReference type="InterPro" id="IPR036322">
    <property type="entry name" value="WD40_repeat_dom_sf"/>
</dbReference>
<comment type="subcellular location">
    <subcellularLocation>
        <location evidence="1">Nucleus</location>
    </subcellularLocation>
</comment>
<dbReference type="GO" id="GO:0005634">
    <property type="term" value="C:nucleus"/>
    <property type="evidence" value="ECO:0007669"/>
    <property type="project" value="UniProtKB-SubCell"/>
</dbReference>
<sequence>MVRSRTTAKSSAPADPEPENDDSLEVISIGSLYNGSWDKKYWSSSRGKDRYPYPVGYQAVRVHNGTTYKMEILEGVNGPIFLISSDDGSSASGKTPDFAWVAIQKKGCTRTKILHGKRISSKMDGLELFGFKNQLILRLLRELVADINAIADRSLVSSNISNEVSKTEHDDLLISLGGSCITGKRSRCELKNKKLNGRSRPLRENETALGPTSSAIHNGSEDEDIAHPQVDVSPSLKIMSSVGRGVPSERQTGFLQSASCKTTEITENLSTEKPLHSSHDKEMKMSSLLVTAEDDKVMQSCSKESQGCIDIDLCAPDTLDLQENISDAVPSNLDKNNDSEPTCEAITEDLLNSKHEEVPKSDSNISPEKDYFNSSVKDVANSMMSLLLPQAVPLLRNNSTDEKFTLISSDILPSKEEQNEVGCVLDVPSSDKMITEDAYEEQNEKIHKPDAHPCSNSSNSDHTKSIVLDSFEYSQCEDLKNSKVLSFDTAEVGRSSFSKEMCCSKSHEQLHGDLPRGPPTCCSSEMDFKNRPHDYDVCIPDSVLDDMSPPDVIVPDSVLDDMSPPDVIVPDSVLEDMSPPDVCVPDSVMDMSPPDVCVPDSDLDDMSPAHDSFKSVQNDLPAALDFTGGISNAFSRVKSKICHLKSMETIAERMQDEAVGKTGNAKTLAISSQLPNFVYTRRKRQNSVTLQRNCSAVESTECDKTELVTSQMHTARDTVPSSKTIQAKNDKLCKPDDSAGLILEKPEAHSDVPDVQNNLAELSLSAQNPNPFSCENKCAGGKEAQFISEPMVQRNQELKNNLNGDVKFVGRYMHPMSVSSLLLKTVEDKIHVCVLCGLLTDQHRTLFTYKVAIKEPNFGCPSAMAHTPIMLPDPKYNFMRETMVERTGVELTPDGQYIVLIGSIKTPNCREGEIDCCCSTCTSVCSKKNRFKIVHVESGYASVVATLEAADDLHCILVCEPNRLVSVGGSGSIQVWVMNSTWSEKIDYFIIPSVGSLSTGIVELKRVPKYAHLVLGRNIYGEFSLWDIAKLNCVSSFSASKYPINEFFPISLFHLQTKGLGLSYASIEEKAEKLLEASNLWHSEQRETCVNLPTKDVAMWFLVSTPLDFDCCQDHVSTLIHQDVLTARSWRLALLMENNIVFGSPLDARTTAVGVSGGYGIFSTSDGVVYMWDLSRGSKLDTLHHFQDDTVTSITTDDLNSNSRSVIGVVGGGGQLLLYLRLCGRDSNE</sequence>
<dbReference type="Pfam" id="PF05965">
    <property type="entry name" value="FYRC"/>
    <property type="match status" value="1"/>
</dbReference>
<dbReference type="Gene3D" id="2.130.10.10">
    <property type="entry name" value="YVTN repeat-like/Quinoprotein amine dehydrogenase"/>
    <property type="match status" value="1"/>
</dbReference>
<evidence type="ECO:0000256" key="2">
    <source>
        <dbReference type="ARBA" id="ARBA00023242"/>
    </source>
</evidence>
<dbReference type="InterPro" id="IPR040092">
    <property type="entry name" value="TBRG1"/>
</dbReference>
<protein>
    <recommendedName>
        <fullName evidence="6">FYR N-terminal domain-containing protein</fullName>
    </recommendedName>
</protein>
<evidence type="ECO:0000256" key="1">
    <source>
        <dbReference type="ARBA" id="ARBA00004123"/>
    </source>
</evidence>
<gene>
    <name evidence="4" type="ORF">VFH_IV094080</name>
</gene>
<dbReference type="PANTHER" id="PTHR22715:SF1">
    <property type="entry name" value="DNA BINDING PROTEIN"/>
    <property type="match status" value="1"/>
</dbReference>
<dbReference type="EMBL" id="OX451739">
    <property type="protein sequence ID" value="CAI8608602.1"/>
    <property type="molecule type" value="Genomic_DNA"/>
</dbReference>
<evidence type="ECO:0008006" key="6">
    <source>
        <dbReference type="Google" id="ProtNLM"/>
    </source>
</evidence>
<accession>A0AAV1AE95</accession>
<dbReference type="GO" id="GO:0048731">
    <property type="term" value="P:system development"/>
    <property type="evidence" value="ECO:0007669"/>
    <property type="project" value="UniProtKB-ARBA"/>
</dbReference>
<dbReference type="GO" id="GO:0051726">
    <property type="term" value="P:regulation of cell cycle"/>
    <property type="evidence" value="ECO:0007669"/>
    <property type="project" value="TreeGrafter"/>
</dbReference>
<feature type="region of interest" description="Disordered" evidence="3">
    <location>
        <begin position="192"/>
        <end position="221"/>
    </location>
</feature>
<dbReference type="PROSITE" id="PS51543">
    <property type="entry name" value="FYRC"/>
    <property type="match status" value="1"/>
</dbReference>
<keyword evidence="2" id="KW-0539">Nucleus</keyword>
<dbReference type="Gene3D" id="3.30.160.360">
    <property type="match status" value="1"/>
</dbReference>
<reference evidence="4 5" key="1">
    <citation type="submission" date="2023-01" db="EMBL/GenBank/DDBJ databases">
        <authorList>
            <person name="Kreplak J."/>
        </authorList>
    </citation>
    <scope>NUCLEOTIDE SEQUENCE [LARGE SCALE GENOMIC DNA]</scope>
</reference>
<dbReference type="AlphaFoldDB" id="A0AAV1AE95"/>
<dbReference type="InterPro" id="IPR003889">
    <property type="entry name" value="FYrich_C"/>
</dbReference>
<feature type="region of interest" description="Disordered" evidence="3">
    <location>
        <begin position="1"/>
        <end position="23"/>
    </location>
</feature>
<dbReference type="InterPro" id="IPR003888">
    <property type="entry name" value="FYrich_N"/>
</dbReference>
<name>A0AAV1AE95_VICFA</name>
<dbReference type="SUPFAM" id="SSF50978">
    <property type="entry name" value="WD40 repeat-like"/>
    <property type="match status" value="1"/>
</dbReference>
<keyword evidence="5" id="KW-1185">Reference proteome</keyword>
<dbReference type="PANTHER" id="PTHR22715">
    <property type="entry name" value="TRANSFORMING GROWTH FACTOR BETA REGULATED GENE 1"/>
    <property type="match status" value="1"/>
</dbReference>
<dbReference type="PROSITE" id="PS51542">
    <property type="entry name" value="FYRN"/>
    <property type="match status" value="1"/>
</dbReference>
<dbReference type="GO" id="GO:0140993">
    <property type="term" value="F:histone modifying activity"/>
    <property type="evidence" value="ECO:0007669"/>
    <property type="project" value="UniProtKB-ARBA"/>
</dbReference>
<evidence type="ECO:0000256" key="3">
    <source>
        <dbReference type="SAM" id="MobiDB-lite"/>
    </source>
</evidence>
<evidence type="ECO:0000313" key="5">
    <source>
        <dbReference type="Proteomes" id="UP001157006"/>
    </source>
</evidence>
<proteinExistence type="predicted"/>
<organism evidence="4 5">
    <name type="scientific">Vicia faba</name>
    <name type="common">Broad bean</name>
    <name type="synonym">Faba vulgaris</name>
    <dbReference type="NCBI Taxonomy" id="3906"/>
    <lineage>
        <taxon>Eukaryota</taxon>
        <taxon>Viridiplantae</taxon>
        <taxon>Streptophyta</taxon>
        <taxon>Embryophyta</taxon>
        <taxon>Tracheophyta</taxon>
        <taxon>Spermatophyta</taxon>
        <taxon>Magnoliopsida</taxon>
        <taxon>eudicotyledons</taxon>
        <taxon>Gunneridae</taxon>
        <taxon>Pentapetalae</taxon>
        <taxon>rosids</taxon>
        <taxon>fabids</taxon>
        <taxon>Fabales</taxon>
        <taxon>Fabaceae</taxon>
        <taxon>Papilionoideae</taxon>
        <taxon>50 kb inversion clade</taxon>
        <taxon>NPAAA clade</taxon>
        <taxon>Hologalegina</taxon>
        <taxon>IRL clade</taxon>
        <taxon>Fabeae</taxon>
        <taxon>Vicia</taxon>
    </lineage>
</organism>
<dbReference type="Proteomes" id="UP001157006">
    <property type="component" value="Chromosome 4"/>
</dbReference>
<dbReference type="InterPro" id="IPR015943">
    <property type="entry name" value="WD40/YVTN_repeat-like_dom_sf"/>
</dbReference>